<evidence type="ECO:0000313" key="2">
    <source>
        <dbReference type="EMBL" id="KAJ6649308.1"/>
    </source>
</evidence>
<protein>
    <submittedName>
        <fullName evidence="2">Uncharacterized protein</fullName>
    </submittedName>
</protein>
<feature type="transmembrane region" description="Helical" evidence="1">
    <location>
        <begin position="39"/>
        <end position="59"/>
    </location>
</feature>
<evidence type="ECO:0000256" key="1">
    <source>
        <dbReference type="SAM" id="Phobius"/>
    </source>
</evidence>
<dbReference type="Proteomes" id="UP001151699">
    <property type="component" value="Chromosome A"/>
</dbReference>
<comment type="caution">
    <text evidence="2">The sequence shown here is derived from an EMBL/GenBank/DDBJ whole genome shotgun (WGS) entry which is preliminary data.</text>
</comment>
<name>A0A9Q0NFH0_9DIPT</name>
<dbReference type="AlphaFoldDB" id="A0A9Q0NFH0"/>
<reference evidence="2" key="1">
    <citation type="submission" date="2022-07" db="EMBL/GenBank/DDBJ databases">
        <authorList>
            <person name="Trinca V."/>
            <person name="Uliana J.V.C."/>
            <person name="Torres T.T."/>
            <person name="Ward R.J."/>
            <person name="Monesi N."/>
        </authorList>
    </citation>
    <scope>NUCLEOTIDE SEQUENCE</scope>
    <source>
        <strain evidence="2">HSMRA1968</strain>
        <tissue evidence="2">Whole embryos</tissue>
    </source>
</reference>
<keyword evidence="1" id="KW-0812">Transmembrane</keyword>
<sequence>RDICRDISNISNCARLKLLSSSGPTSFQVFNIIEKKMRFFALILVVAVVMPFVVSEIDIEELLVKFQPL</sequence>
<accession>A0A9Q0NFH0</accession>
<keyword evidence="3" id="KW-1185">Reference proteome</keyword>
<dbReference type="EMBL" id="WJQU01000001">
    <property type="protein sequence ID" value="KAJ6649308.1"/>
    <property type="molecule type" value="Genomic_DNA"/>
</dbReference>
<gene>
    <name evidence="2" type="ORF">Bhyg_04542</name>
</gene>
<feature type="non-terminal residue" evidence="2">
    <location>
        <position position="1"/>
    </location>
</feature>
<keyword evidence="1" id="KW-1133">Transmembrane helix</keyword>
<evidence type="ECO:0000313" key="3">
    <source>
        <dbReference type="Proteomes" id="UP001151699"/>
    </source>
</evidence>
<keyword evidence="1" id="KW-0472">Membrane</keyword>
<proteinExistence type="predicted"/>
<feature type="non-terminal residue" evidence="2">
    <location>
        <position position="69"/>
    </location>
</feature>
<organism evidence="2 3">
    <name type="scientific">Pseudolycoriella hygida</name>
    <dbReference type="NCBI Taxonomy" id="35572"/>
    <lineage>
        <taxon>Eukaryota</taxon>
        <taxon>Metazoa</taxon>
        <taxon>Ecdysozoa</taxon>
        <taxon>Arthropoda</taxon>
        <taxon>Hexapoda</taxon>
        <taxon>Insecta</taxon>
        <taxon>Pterygota</taxon>
        <taxon>Neoptera</taxon>
        <taxon>Endopterygota</taxon>
        <taxon>Diptera</taxon>
        <taxon>Nematocera</taxon>
        <taxon>Sciaroidea</taxon>
        <taxon>Sciaridae</taxon>
        <taxon>Pseudolycoriella</taxon>
    </lineage>
</organism>